<dbReference type="InterPro" id="IPR005135">
    <property type="entry name" value="Endo/exonuclease/phosphatase"/>
</dbReference>
<dbReference type="SUPFAM" id="SSF56219">
    <property type="entry name" value="DNase I-like"/>
    <property type="match status" value="1"/>
</dbReference>
<gene>
    <name evidence="2" type="ORF">BINO364_LOCUS10484</name>
</gene>
<keyword evidence="3" id="KW-1185">Reference proteome</keyword>
<evidence type="ECO:0000313" key="3">
    <source>
        <dbReference type="Proteomes" id="UP000838878"/>
    </source>
</evidence>
<name>A0A8J9W350_9NEOP</name>
<dbReference type="InterPro" id="IPR036691">
    <property type="entry name" value="Endo/exonu/phosph_ase_sf"/>
</dbReference>
<evidence type="ECO:0000259" key="1">
    <source>
        <dbReference type="Pfam" id="PF03372"/>
    </source>
</evidence>
<dbReference type="Gene3D" id="3.60.10.10">
    <property type="entry name" value="Endonuclease/exonuclease/phosphatase"/>
    <property type="match status" value="1"/>
</dbReference>
<dbReference type="EMBL" id="OV170224">
    <property type="protein sequence ID" value="CAH0724827.1"/>
    <property type="molecule type" value="Genomic_DNA"/>
</dbReference>
<accession>A0A8J9W350</accession>
<evidence type="ECO:0000313" key="2">
    <source>
        <dbReference type="EMBL" id="CAH0724827.1"/>
    </source>
</evidence>
<dbReference type="Proteomes" id="UP000838878">
    <property type="component" value="Chromosome 4"/>
</dbReference>
<protein>
    <recommendedName>
        <fullName evidence="1">Endonuclease/exonuclease/phosphatase domain-containing protein</fullName>
    </recommendedName>
</protein>
<dbReference type="OrthoDB" id="7476844at2759"/>
<dbReference type="Pfam" id="PF03372">
    <property type="entry name" value="Exo_endo_phos"/>
    <property type="match status" value="1"/>
</dbReference>
<reference evidence="2" key="1">
    <citation type="submission" date="2021-12" db="EMBL/GenBank/DDBJ databases">
        <authorList>
            <person name="Martin H S."/>
        </authorList>
    </citation>
    <scope>NUCLEOTIDE SEQUENCE</scope>
</reference>
<feature type="domain" description="Endonuclease/exonuclease/phosphatase" evidence="1">
    <location>
        <begin position="2"/>
        <end position="164"/>
    </location>
</feature>
<sequence length="243" mass="26880">MVTFNCKSVKRSVEQIRSICRFSDIVALQETWLLPHDLGFINEISADFGCFAKSSIDTTSGILRGRPYGGLALLWRKSMFSDVTVINCTSDRLAAVQINMGCRQFLILTVYLPTDSEENLVAFTDCLAGIEALIDDSSAEAIYVRWPAIRIRGVRVSAGEGGTLGGRAASLRPQRGTRQLALVGRALLAHASRRLVCRRPGAARHAPRARRHRAAPPRHRPTLRAPLVARNTRLRISRLYTGM</sequence>
<dbReference type="GO" id="GO:0003824">
    <property type="term" value="F:catalytic activity"/>
    <property type="evidence" value="ECO:0007669"/>
    <property type="project" value="InterPro"/>
</dbReference>
<proteinExistence type="predicted"/>
<organism evidence="2 3">
    <name type="scientific">Brenthis ino</name>
    <name type="common">lesser marbled fritillary</name>
    <dbReference type="NCBI Taxonomy" id="405034"/>
    <lineage>
        <taxon>Eukaryota</taxon>
        <taxon>Metazoa</taxon>
        <taxon>Ecdysozoa</taxon>
        <taxon>Arthropoda</taxon>
        <taxon>Hexapoda</taxon>
        <taxon>Insecta</taxon>
        <taxon>Pterygota</taxon>
        <taxon>Neoptera</taxon>
        <taxon>Endopterygota</taxon>
        <taxon>Lepidoptera</taxon>
        <taxon>Glossata</taxon>
        <taxon>Ditrysia</taxon>
        <taxon>Papilionoidea</taxon>
        <taxon>Nymphalidae</taxon>
        <taxon>Heliconiinae</taxon>
        <taxon>Argynnini</taxon>
        <taxon>Brenthis</taxon>
    </lineage>
</organism>
<dbReference type="AlphaFoldDB" id="A0A8J9W350"/>
<feature type="non-terminal residue" evidence="2">
    <location>
        <position position="243"/>
    </location>
</feature>